<sequence>MNLFILNIIILINLTIVNSGCVQCTGRGQQTNSPPRGAESTHQTNIGASSSTQPQHGKIDL</sequence>
<evidence type="ECO:0000256" key="1">
    <source>
        <dbReference type="SAM" id="MobiDB-lite"/>
    </source>
</evidence>
<evidence type="ECO:0000313" key="3">
    <source>
        <dbReference type="EMBL" id="CAD2205869.1"/>
    </source>
</evidence>
<accession>A0A6V7Y2K1</accession>
<name>A0A6V7Y2K1_MELEN</name>
<proteinExistence type="predicted"/>
<feature type="region of interest" description="Disordered" evidence="1">
    <location>
        <begin position="25"/>
        <end position="61"/>
    </location>
</feature>
<feature type="chain" id="PRO_5027743604" evidence="2">
    <location>
        <begin position="20"/>
        <end position="61"/>
    </location>
</feature>
<comment type="caution">
    <text evidence="3">The sequence shown here is derived from an EMBL/GenBank/DDBJ whole genome shotgun (WGS) entry which is preliminary data.</text>
</comment>
<reference evidence="3 4" key="1">
    <citation type="submission" date="2020-08" db="EMBL/GenBank/DDBJ databases">
        <authorList>
            <person name="Koutsovoulos G."/>
            <person name="Danchin GJ E."/>
        </authorList>
    </citation>
    <scope>NUCLEOTIDE SEQUENCE [LARGE SCALE GENOMIC DNA]</scope>
</reference>
<dbReference type="Proteomes" id="UP000580250">
    <property type="component" value="Unassembled WGS sequence"/>
</dbReference>
<evidence type="ECO:0000313" key="4">
    <source>
        <dbReference type="Proteomes" id="UP000580250"/>
    </source>
</evidence>
<gene>
    <name evidence="3" type="ORF">MENT_LOCUS59713</name>
</gene>
<keyword evidence="2" id="KW-0732">Signal</keyword>
<dbReference type="EMBL" id="CAJEWN010002940">
    <property type="protein sequence ID" value="CAD2205869.1"/>
    <property type="molecule type" value="Genomic_DNA"/>
</dbReference>
<feature type="compositionally biased region" description="Polar residues" evidence="1">
    <location>
        <begin position="25"/>
        <end position="55"/>
    </location>
</feature>
<organism evidence="3 4">
    <name type="scientific">Meloidogyne enterolobii</name>
    <name type="common">Root-knot nematode worm</name>
    <name type="synonym">Meloidogyne mayaguensis</name>
    <dbReference type="NCBI Taxonomy" id="390850"/>
    <lineage>
        <taxon>Eukaryota</taxon>
        <taxon>Metazoa</taxon>
        <taxon>Ecdysozoa</taxon>
        <taxon>Nematoda</taxon>
        <taxon>Chromadorea</taxon>
        <taxon>Rhabditida</taxon>
        <taxon>Tylenchina</taxon>
        <taxon>Tylenchomorpha</taxon>
        <taxon>Tylenchoidea</taxon>
        <taxon>Meloidogynidae</taxon>
        <taxon>Meloidogyninae</taxon>
        <taxon>Meloidogyne</taxon>
    </lineage>
</organism>
<dbReference type="AlphaFoldDB" id="A0A6V7Y2K1"/>
<evidence type="ECO:0000256" key="2">
    <source>
        <dbReference type="SAM" id="SignalP"/>
    </source>
</evidence>
<protein>
    <submittedName>
        <fullName evidence="3">Uncharacterized protein</fullName>
    </submittedName>
</protein>
<feature type="signal peptide" evidence="2">
    <location>
        <begin position="1"/>
        <end position="19"/>
    </location>
</feature>